<keyword evidence="6" id="KW-0949">S-adenosyl-L-methionine</keyword>
<reference evidence="9" key="1">
    <citation type="submission" date="2024-03" db="EMBL/GenBank/DDBJ databases">
        <title>Complete genome sequence of Sulfurisphaera javensis strain KD-1.</title>
        <authorList>
            <person name="Sakai H."/>
            <person name="Nur N."/>
            <person name="Suwanto A."/>
            <person name="Kurosawa N."/>
        </authorList>
    </citation>
    <scope>NUCLEOTIDE SEQUENCE</scope>
    <source>
        <strain evidence="9">KD-1</strain>
    </source>
</reference>
<keyword evidence="4" id="KW-0489">Methyltransferase</keyword>
<keyword evidence="3" id="KW-0169">Cobalamin biosynthesis</keyword>
<dbReference type="PANTHER" id="PTHR43467">
    <property type="entry name" value="COBALT-PRECORRIN-2 C(20)-METHYLTRANSFERASE"/>
    <property type="match status" value="1"/>
</dbReference>
<evidence type="ECO:0000256" key="5">
    <source>
        <dbReference type="ARBA" id="ARBA00022679"/>
    </source>
</evidence>
<dbReference type="NCBIfam" id="TIGR01467">
    <property type="entry name" value="cobI_cbiL"/>
    <property type="match status" value="1"/>
</dbReference>
<protein>
    <submittedName>
        <fullName evidence="9">Cobalt-factor II C(20)-methyltransferase</fullName>
    </submittedName>
</protein>
<comment type="pathway">
    <text evidence="1">Cofactor biosynthesis; adenosylcobalamin biosynthesis.</text>
</comment>
<evidence type="ECO:0000256" key="1">
    <source>
        <dbReference type="ARBA" id="ARBA00004953"/>
    </source>
</evidence>
<dbReference type="InterPro" id="IPR003043">
    <property type="entry name" value="Uropor_MeTrfase_CS"/>
</dbReference>
<organism evidence="9">
    <name type="scientific">Sulfurisphaera javensis</name>
    <dbReference type="NCBI Taxonomy" id="2049879"/>
    <lineage>
        <taxon>Archaea</taxon>
        <taxon>Thermoproteota</taxon>
        <taxon>Thermoprotei</taxon>
        <taxon>Sulfolobales</taxon>
        <taxon>Sulfolobaceae</taxon>
        <taxon>Sulfurisphaera</taxon>
    </lineage>
</organism>
<dbReference type="Gene3D" id="3.40.1010.10">
    <property type="entry name" value="Cobalt-precorrin-4 Transmethylase, Domain 1"/>
    <property type="match status" value="1"/>
</dbReference>
<keyword evidence="5" id="KW-0808">Transferase</keyword>
<accession>A0AAT9GN10</accession>
<dbReference type="PIRSF" id="PIRSF036427">
    <property type="entry name" value="Precrrn-2_mtase"/>
    <property type="match status" value="1"/>
</dbReference>
<sequence>MKELYVVGLGPGDPELITVKGMRIISIADVIFVPYSTGTNRSLSYSIIGKYAKKKAKVITLGFPMAKKVNEKELEKLGKEMCEKSEKVSVFVTLGDPTLYSTYFRIDKYVSKCFDKIELVPGVSSVTACASRIKLPLALGEDSILIVPSSRISLIEEVKDKVESIIVMKGNENLDKISELLRKEYTLFYAKRCYLEGEKVIPWDGTFDKDYFSMLIGVKKIER</sequence>
<dbReference type="InterPro" id="IPR014777">
    <property type="entry name" value="4pyrrole_Mease_sub1"/>
</dbReference>
<gene>
    <name evidence="9" type="ORF">SJAV_02260</name>
</gene>
<evidence type="ECO:0000256" key="4">
    <source>
        <dbReference type="ARBA" id="ARBA00022603"/>
    </source>
</evidence>
<dbReference type="Pfam" id="PF00590">
    <property type="entry name" value="TP_methylase"/>
    <property type="match status" value="1"/>
</dbReference>
<dbReference type="AlphaFoldDB" id="A0AAT9GN10"/>
<evidence type="ECO:0000256" key="2">
    <source>
        <dbReference type="ARBA" id="ARBA00005879"/>
    </source>
</evidence>
<dbReference type="CDD" id="cd11645">
    <property type="entry name" value="Precorrin_2_C20_MT"/>
    <property type="match status" value="1"/>
</dbReference>
<dbReference type="NCBIfam" id="NF004062">
    <property type="entry name" value="PRK05576.1-5"/>
    <property type="match status" value="1"/>
</dbReference>
<dbReference type="SUPFAM" id="SSF53790">
    <property type="entry name" value="Tetrapyrrole methylase"/>
    <property type="match status" value="1"/>
</dbReference>
<dbReference type="InterPro" id="IPR035996">
    <property type="entry name" value="4pyrrol_Methylase_sf"/>
</dbReference>
<dbReference type="Gene3D" id="3.30.950.10">
    <property type="entry name" value="Methyltransferase, Cobalt-precorrin-4 Transmethylase, Domain 2"/>
    <property type="match status" value="1"/>
</dbReference>
<feature type="domain" description="Tetrapyrrole methylase" evidence="8">
    <location>
        <begin position="4"/>
        <end position="202"/>
    </location>
</feature>
<dbReference type="KEGG" id="sjv:SJAV_02260"/>
<dbReference type="InterPro" id="IPR000878">
    <property type="entry name" value="4pyrrol_Mease"/>
</dbReference>
<dbReference type="InterPro" id="IPR014776">
    <property type="entry name" value="4pyrrole_Mease_sub2"/>
</dbReference>
<dbReference type="GeneID" id="92353156"/>
<dbReference type="GO" id="GO:0032259">
    <property type="term" value="P:methylation"/>
    <property type="evidence" value="ECO:0007669"/>
    <property type="project" value="UniProtKB-KW"/>
</dbReference>
<dbReference type="InterPro" id="IPR006364">
    <property type="entry name" value="CobI/CbiL/CobIJ_dom"/>
</dbReference>
<dbReference type="InterPro" id="IPR012382">
    <property type="entry name" value="CobI/CbiL"/>
</dbReference>
<comment type="similarity">
    <text evidence="2 7">Belongs to the precorrin methyltransferase family.</text>
</comment>
<dbReference type="RefSeq" id="WP_369610518.1">
    <property type="nucleotide sequence ID" value="NZ_AP031322.1"/>
</dbReference>
<dbReference type="GO" id="GO:0030788">
    <property type="term" value="F:precorrin-2 C20-methyltransferase activity"/>
    <property type="evidence" value="ECO:0007669"/>
    <property type="project" value="InterPro"/>
</dbReference>
<proteinExistence type="inferred from homology"/>
<dbReference type="GO" id="GO:0009236">
    <property type="term" value="P:cobalamin biosynthetic process"/>
    <property type="evidence" value="ECO:0007669"/>
    <property type="project" value="UniProtKB-UniRule"/>
</dbReference>
<dbReference type="PANTHER" id="PTHR43467:SF2">
    <property type="entry name" value="COBALT-PRECORRIN-2 C(20)-METHYLTRANSFERASE"/>
    <property type="match status" value="1"/>
</dbReference>
<evidence type="ECO:0000256" key="6">
    <source>
        <dbReference type="ARBA" id="ARBA00022691"/>
    </source>
</evidence>
<dbReference type="PROSITE" id="PS00839">
    <property type="entry name" value="SUMT_1"/>
    <property type="match status" value="1"/>
</dbReference>
<name>A0AAT9GN10_9CREN</name>
<evidence type="ECO:0000256" key="3">
    <source>
        <dbReference type="ARBA" id="ARBA00022573"/>
    </source>
</evidence>
<evidence type="ECO:0000256" key="7">
    <source>
        <dbReference type="PIRNR" id="PIRNR036427"/>
    </source>
</evidence>
<evidence type="ECO:0000259" key="8">
    <source>
        <dbReference type="Pfam" id="PF00590"/>
    </source>
</evidence>
<dbReference type="EMBL" id="AP031322">
    <property type="protein sequence ID" value="BFH72282.1"/>
    <property type="molecule type" value="Genomic_DNA"/>
</dbReference>
<evidence type="ECO:0000313" key="9">
    <source>
        <dbReference type="EMBL" id="BFH72282.1"/>
    </source>
</evidence>